<evidence type="ECO:0000313" key="2">
    <source>
        <dbReference type="EMBL" id="SUZ66458.1"/>
    </source>
</evidence>
<dbReference type="AlphaFoldDB" id="A0A381PJ56"/>
<accession>A0A381PJ56</accession>
<proteinExistence type="predicted"/>
<sequence>MTISICIVTLDAGKLLKKCLDSIPAALGNLSYEIIVVDNHSRDGTLKMLQEHYSHITLIQNRVNKGYTRPMNQALSQAKGAYLLQLNPDTELSPGSINALYEYLQGNPDVGICEPRIIGDDGHFQRSTRRGIATPWATITYFLGLSTFFPNNPDMTQYRLEHLDEYVLSEVDGVSGTCMLFRRAVLNDIGYLDERYFAYQEDSDYCLRAKEKGWKIIYNPVVTISHSRGHGGSGTQPMRSIFEWHRSYYYFYYKHLAADYPLLFNWAYTVMMVGKLILTELRHVIRR</sequence>
<reference evidence="2" key="1">
    <citation type="submission" date="2018-05" db="EMBL/GenBank/DDBJ databases">
        <authorList>
            <person name="Lanie J.A."/>
            <person name="Ng W.-L."/>
            <person name="Kazmierczak K.M."/>
            <person name="Andrzejewski T.M."/>
            <person name="Davidsen T.M."/>
            <person name="Wayne K.J."/>
            <person name="Tettelin H."/>
            <person name="Glass J.I."/>
            <person name="Rusch D."/>
            <person name="Podicherti R."/>
            <person name="Tsui H.-C.T."/>
            <person name="Winkler M.E."/>
        </authorList>
    </citation>
    <scope>NUCLEOTIDE SEQUENCE</scope>
</reference>
<dbReference type="EMBL" id="UINC01000984">
    <property type="protein sequence ID" value="SUZ66458.1"/>
    <property type="molecule type" value="Genomic_DNA"/>
</dbReference>
<organism evidence="2">
    <name type="scientific">marine metagenome</name>
    <dbReference type="NCBI Taxonomy" id="408172"/>
    <lineage>
        <taxon>unclassified sequences</taxon>
        <taxon>metagenomes</taxon>
        <taxon>ecological metagenomes</taxon>
    </lineage>
</organism>
<dbReference type="InterPro" id="IPR029044">
    <property type="entry name" value="Nucleotide-diphossugar_trans"/>
</dbReference>
<dbReference type="Pfam" id="PF00535">
    <property type="entry name" value="Glycos_transf_2"/>
    <property type="match status" value="1"/>
</dbReference>
<dbReference type="PANTHER" id="PTHR43179">
    <property type="entry name" value="RHAMNOSYLTRANSFERASE WBBL"/>
    <property type="match status" value="1"/>
</dbReference>
<feature type="domain" description="Glycosyltransferase 2-like" evidence="1">
    <location>
        <begin position="4"/>
        <end position="189"/>
    </location>
</feature>
<dbReference type="InterPro" id="IPR001173">
    <property type="entry name" value="Glyco_trans_2-like"/>
</dbReference>
<dbReference type="PANTHER" id="PTHR43179:SF7">
    <property type="entry name" value="RHAMNOSYLTRANSFERASE WBBL"/>
    <property type="match status" value="1"/>
</dbReference>
<dbReference type="CDD" id="cd04186">
    <property type="entry name" value="GT_2_like_c"/>
    <property type="match status" value="1"/>
</dbReference>
<dbReference type="SUPFAM" id="SSF53448">
    <property type="entry name" value="Nucleotide-diphospho-sugar transferases"/>
    <property type="match status" value="1"/>
</dbReference>
<protein>
    <recommendedName>
        <fullName evidence="1">Glycosyltransferase 2-like domain-containing protein</fullName>
    </recommendedName>
</protein>
<dbReference type="Gene3D" id="3.90.550.10">
    <property type="entry name" value="Spore Coat Polysaccharide Biosynthesis Protein SpsA, Chain A"/>
    <property type="match status" value="1"/>
</dbReference>
<evidence type="ECO:0000259" key="1">
    <source>
        <dbReference type="Pfam" id="PF00535"/>
    </source>
</evidence>
<name>A0A381PJ56_9ZZZZ</name>
<gene>
    <name evidence="2" type="ORF">METZ01_LOCUS19312</name>
</gene>